<dbReference type="SUPFAM" id="SSF53474">
    <property type="entry name" value="alpha/beta-Hydrolases"/>
    <property type="match status" value="1"/>
</dbReference>
<keyword evidence="2" id="KW-0378">Hydrolase</keyword>
<name>A0A381QAN4_9ZZZZ</name>
<evidence type="ECO:0000256" key="1">
    <source>
        <dbReference type="ARBA" id="ARBA00006499"/>
    </source>
</evidence>
<comment type="similarity">
    <text evidence="1">Belongs to the AB hydrolase superfamily. AB hydrolase 2 family.</text>
</comment>
<dbReference type="InterPro" id="IPR003140">
    <property type="entry name" value="PLipase/COase/thioEstase"/>
</dbReference>
<evidence type="ECO:0000256" key="2">
    <source>
        <dbReference type="ARBA" id="ARBA00022801"/>
    </source>
</evidence>
<dbReference type="Gene3D" id="3.40.50.1820">
    <property type="entry name" value="alpha/beta hydrolase"/>
    <property type="match status" value="1"/>
</dbReference>
<gene>
    <name evidence="4" type="ORF">METZ01_LOCUS28944</name>
</gene>
<feature type="domain" description="Phospholipase/carboxylesterase/thioesterase" evidence="3">
    <location>
        <begin position="20"/>
        <end position="208"/>
    </location>
</feature>
<proteinExistence type="inferred from homology"/>
<dbReference type="InterPro" id="IPR029058">
    <property type="entry name" value="AB_hydrolase_fold"/>
</dbReference>
<reference evidence="4" key="1">
    <citation type="submission" date="2018-05" db="EMBL/GenBank/DDBJ databases">
        <authorList>
            <person name="Lanie J.A."/>
            <person name="Ng W.-L."/>
            <person name="Kazmierczak K.M."/>
            <person name="Andrzejewski T.M."/>
            <person name="Davidsen T.M."/>
            <person name="Wayne K.J."/>
            <person name="Tettelin H."/>
            <person name="Glass J.I."/>
            <person name="Rusch D."/>
            <person name="Podicherti R."/>
            <person name="Tsui H.-C.T."/>
            <person name="Winkler M.E."/>
        </authorList>
    </citation>
    <scope>NUCLEOTIDE SEQUENCE</scope>
</reference>
<organism evidence="4">
    <name type="scientific">marine metagenome</name>
    <dbReference type="NCBI Taxonomy" id="408172"/>
    <lineage>
        <taxon>unclassified sequences</taxon>
        <taxon>metagenomes</taxon>
        <taxon>ecological metagenomes</taxon>
    </lineage>
</organism>
<sequence>MTDDPHRGSEEVWFGPTLEAAESAVVLIHGRGDSSRGILALAPEFQAPRTAFLAPQAAGFSWYPNSFLSEIELNEPWLSSALSRVGAAISAVGTVIPEQRVVLMGFSQGACLALEFAARNTRRYGGVVAFSGGLIGPDSTPRDYPGSLEGTPVFLGCSNVDPHIPVDRVHESAKVMNGLGSVVEKRIYPHMGHTVNQDEIGWASEFLTSIDTEGSGAA</sequence>
<accession>A0A381QAN4</accession>
<protein>
    <recommendedName>
        <fullName evidence="3">Phospholipase/carboxylesterase/thioesterase domain-containing protein</fullName>
    </recommendedName>
</protein>
<dbReference type="PANTHER" id="PTHR10655:SF17">
    <property type="entry name" value="LYSOPHOSPHOLIPASE-LIKE PROTEIN 1"/>
    <property type="match status" value="1"/>
</dbReference>
<dbReference type="PANTHER" id="PTHR10655">
    <property type="entry name" value="LYSOPHOSPHOLIPASE-RELATED"/>
    <property type="match status" value="1"/>
</dbReference>
<dbReference type="Pfam" id="PF02230">
    <property type="entry name" value="Abhydrolase_2"/>
    <property type="match status" value="1"/>
</dbReference>
<evidence type="ECO:0000313" key="4">
    <source>
        <dbReference type="EMBL" id="SUZ76090.1"/>
    </source>
</evidence>
<dbReference type="GO" id="GO:0016787">
    <property type="term" value="F:hydrolase activity"/>
    <property type="evidence" value="ECO:0007669"/>
    <property type="project" value="UniProtKB-KW"/>
</dbReference>
<dbReference type="InterPro" id="IPR050565">
    <property type="entry name" value="LYPA1-2/EST-like"/>
</dbReference>
<dbReference type="AlphaFoldDB" id="A0A381QAN4"/>
<dbReference type="EMBL" id="UINC01001264">
    <property type="protein sequence ID" value="SUZ76090.1"/>
    <property type="molecule type" value="Genomic_DNA"/>
</dbReference>
<evidence type="ECO:0000259" key="3">
    <source>
        <dbReference type="Pfam" id="PF02230"/>
    </source>
</evidence>